<feature type="compositionally biased region" description="Basic and acidic residues" evidence="1">
    <location>
        <begin position="145"/>
        <end position="158"/>
    </location>
</feature>
<feature type="region of interest" description="Disordered" evidence="1">
    <location>
        <begin position="1107"/>
        <end position="1130"/>
    </location>
</feature>
<feature type="compositionally biased region" description="Low complexity" evidence="1">
    <location>
        <begin position="862"/>
        <end position="878"/>
    </location>
</feature>
<feature type="compositionally biased region" description="Basic residues" evidence="1">
    <location>
        <begin position="1336"/>
        <end position="1351"/>
    </location>
</feature>
<feature type="region of interest" description="Disordered" evidence="1">
    <location>
        <begin position="1285"/>
        <end position="1422"/>
    </location>
</feature>
<feature type="compositionally biased region" description="Low complexity" evidence="1">
    <location>
        <begin position="1"/>
        <end position="16"/>
    </location>
</feature>
<feature type="compositionally biased region" description="Basic and acidic residues" evidence="1">
    <location>
        <begin position="1149"/>
        <end position="1190"/>
    </location>
</feature>
<feature type="region of interest" description="Disordered" evidence="1">
    <location>
        <begin position="97"/>
        <end position="168"/>
    </location>
</feature>
<sequence>MSSEGPPTTVPTAPTACSEVEGGNKNTAPTEPTTTTKTAVETTKTTPAVETTKTTPAVTAAPPATTPAVATVATVAATTTAAAAPTASAVETTKASAVTASASASAPTTTTTTTATTTATTAAATKPAAEASSTVSSQTVGAHEVSSKKNAPEEKANGVREQTGVPAAKEGLVVDTPIVVSSPKPNLNANAESFTPVSASLQRSLGTYPVTPNRKVSNTTNRSEMRGSTSRNIQHGPPLPPPPPPPPMYPASMMLPALIPNMPPPPPPPPPPSATPFFVPPPGMQPPPSPLMPHFVPNLAGVPPPPPPPPFMPPPPPPSCGGPMSFPGPIGVAMSSMLMAKGPDASLLSSVFPNGSMGPPPPPPPTAMPPPPLQQQQLQQLGLVPQPQGVRVSVGNATLAALVSKEPPKFSCVLLSGIPGVGKTTMGRELVSELKRDGLGWVFFSGADFLAGTTAKRPAWETTKEVFDALQKRLDELLEQQKNERNVKGLVIDKNVKSIEDIYYLAALLKARQIPFVGIVGMEAENDDVLLKRMGGGEELREKLKYHRVIHARVRALAKRAGMYREIDATKSMEEVLNSLRTMVLGCCAQPPQRGIRIDLYGDSTATAMVDNHTEFCDVLTKLFDLVQTTKGLVPHYPGTADFTPFSTREMTEKNRVSTIKSGYGVRRLNSGGRHLLLYHNGSLHLIPTHLKAVLRMPEKAWLGSKLDTVGSFVLEGDLVRLNKDRSGEKFLVFDALFWSNAEHPETNEVMRMNWAERQAFLATHLPAEKNAVFPSGTNCIVVHQATVKLEEIREMLESSDYPSEGIVFQPIHAVNTYEKVYVWRPPSSITVDFRIGALKSTTTDMIVSDGSIKEGDGVVTSSINSPSSTSHFQQQQQQQQQQQRLSSVLSLGQSVSSQGGLGRSVCQDNIPTRTFELEVYDKYEKEYTQFEDGTVEVRNPDVVEGCICSCVLADEKKHTWTFERIRYDALRPAYKRDVVTLLENCIIPKAKLIHWLEHEKIIPPAPGNTPPMQPIIPGSATPKSTATPTGTQTHHGIGLPTYASAVMMQHGGIPGTVPMHMPPPPPVTEKSGYQTMFPRTSPNRMSSSQNSVMAALADPVYKIHGPMNAATEPRTKTPHTKPSSTGDVQPLSTLELLTTMVPSVHIVRTDSTSEKHKSNQKDHSRQQRDRSEQHGGRSMDEKGGDEKGGNSKKSSRHNKTHQSGGQGNTEVPANCAQCSKKQQPEDLRLDKRDQNYYCYGCWAKLGWEFCRECNEFKEGYRERTRRRVGDFYCNDCWASFNKDGNGDKKRADRASKQKNDAPQQKQQDGEPHTTTTTTAADVVSNEVGEKSESARRRRAQKKPQNKKKKKSAGDSAGDLHNAEEGGAPHSESKREGPAGGKQKGRSRRNEKRSQSGPKEMMIAERPESQNDVPNDVNVPVE</sequence>
<dbReference type="GeneID" id="39983025"/>
<feature type="region of interest" description="Disordered" evidence="1">
    <location>
        <begin position="349"/>
        <end position="375"/>
    </location>
</feature>
<dbReference type="SUPFAM" id="SSF52540">
    <property type="entry name" value="P-loop containing nucleoside triphosphate hydrolases"/>
    <property type="match status" value="1"/>
</dbReference>
<feature type="compositionally biased region" description="Pro residues" evidence="1">
    <location>
        <begin position="237"/>
        <end position="249"/>
    </location>
</feature>
<evidence type="ECO:0000256" key="1">
    <source>
        <dbReference type="SAM" id="MobiDB-lite"/>
    </source>
</evidence>
<dbReference type="EMBL" id="NBCO01000006">
    <property type="protein sequence ID" value="ORC91203.1"/>
    <property type="molecule type" value="Genomic_DNA"/>
</dbReference>
<feature type="region of interest" description="Disordered" evidence="1">
    <location>
        <begin position="1149"/>
        <end position="1213"/>
    </location>
</feature>
<feature type="compositionally biased region" description="Pro residues" evidence="1">
    <location>
        <begin position="358"/>
        <end position="373"/>
    </location>
</feature>
<dbReference type="PRINTS" id="PR01217">
    <property type="entry name" value="PRICHEXTENSN"/>
</dbReference>
<feature type="compositionally biased region" description="Low complexity" evidence="1">
    <location>
        <begin position="27"/>
        <end position="65"/>
    </location>
</feature>
<organism evidence="2 3">
    <name type="scientific">Trypanosoma theileri</name>
    <dbReference type="NCBI Taxonomy" id="67003"/>
    <lineage>
        <taxon>Eukaryota</taxon>
        <taxon>Discoba</taxon>
        <taxon>Euglenozoa</taxon>
        <taxon>Kinetoplastea</taxon>
        <taxon>Metakinetoplastina</taxon>
        <taxon>Trypanosomatida</taxon>
        <taxon>Trypanosomatidae</taxon>
        <taxon>Trypanosoma</taxon>
    </lineage>
</organism>
<feature type="compositionally biased region" description="Low complexity" evidence="1">
    <location>
        <begin position="1411"/>
        <end position="1422"/>
    </location>
</feature>
<proteinExistence type="predicted"/>
<accession>A0A1X0P3D1</accession>
<name>A0A1X0P3D1_9TRYP</name>
<feature type="region of interest" description="Disordered" evidence="1">
    <location>
        <begin position="858"/>
        <end position="878"/>
    </location>
</feature>
<protein>
    <submittedName>
        <fullName evidence="2">Uncharacterized protein</fullName>
    </submittedName>
</protein>
<dbReference type="Gene3D" id="3.30.470.30">
    <property type="entry name" value="DNA ligase/mRNA capping enzyme"/>
    <property type="match status" value="1"/>
</dbReference>
<feature type="compositionally biased region" description="Low complexity" evidence="1">
    <location>
        <begin position="97"/>
        <end position="134"/>
    </location>
</feature>
<dbReference type="VEuPathDB" id="TriTrypDB:TM35_000062080"/>
<evidence type="ECO:0000313" key="2">
    <source>
        <dbReference type="EMBL" id="ORC91203.1"/>
    </source>
</evidence>
<feature type="compositionally biased region" description="Polar residues" evidence="1">
    <location>
        <begin position="1121"/>
        <end position="1130"/>
    </location>
</feature>
<feature type="compositionally biased region" description="Polar residues" evidence="1">
    <location>
        <begin position="214"/>
        <end position="233"/>
    </location>
</feature>
<dbReference type="SUPFAM" id="SSF56091">
    <property type="entry name" value="DNA ligase/mRNA capping enzyme, catalytic domain"/>
    <property type="match status" value="1"/>
</dbReference>
<dbReference type="Proteomes" id="UP000192257">
    <property type="component" value="Unassembled WGS sequence"/>
</dbReference>
<feature type="compositionally biased region" description="Basic and acidic residues" evidence="1">
    <location>
        <begin position="1285"/>
        <end position="1300"/>
    </location>
</feature>
<dbReference type="Gene3D" id="3.40.50.300">
    <property type="entry name" value="P-loop containing nucleotide triphosphate hydrolases"/>
    <property type="match status" value="1"/>
</dbReference>
<dbReference type="STRING" id="67003.A0A1X0P3D1"/>
<gene>
    <name evidence="2" type="ORF">TM35_000062080</name>
</gene>
<feature type="region of interest" description="Disordered" evidence="1">
    <location>
        <begin position="1"/>
        <end position="65"/>
    </location>
</feature>
<feature type="region of interest" description="Disordered" evidence="1">
    <location>
        <begin position="206"/>
        <end position="251"/>
    </location>
</feature>
<comment type="caution">
    <text evidence="2">The sequence shown here is derived from an EMBL/GenBank/DDBJ whole genome shotgun (WGS) entry which is preliminary data.</text>
</comment>
<dbReference type="RefSeq" id="XP_028885269.1">
    <property type="nucleotide sequence ID" value="XM_029023245.1"/>
</dbReference>
<dbReference type="InterPro" id="IPR027417">
    <property type="entry name" value="P-loop_NTPase"/>
</dbReference>
<keyword evidence="3" id="KW-1185">Reference proteome</keyword>
<reference evidence="2 3" key="1">
    <citation type="submission" date="2017-03" db="EMBL/GenBank/DDBJ databases">
        <title>An alternative strategy for trypanosome survival in the mammalian bloodstream revealed through genome and transcriptome analysis of the ubiquitous bovine parasite Trypanosoma (Megatrypanum) theileri.</title>
        <authorList>
            <person name="Kelly S."/>
            <person name="Ivens A."/>
            <person name="Mott A."/>
            <person name="O'Neill E."/>
            <person name="Emms D."/>
            <person name="Macleod O."/>
            <person name="Voorheis P."/>
            <person name="Matthews J."/>
            <person name="Matthews K."/>
            <person name="Carrington M."/>
        </authorList>
    </citation>
    <scope>NUCLEOTIDE SEQUENCE [LARGE SCALE GENOMIC DNA]</scope>
    <source>
        <strain evidence="2">Edinburgh</strain>
    </source>
</reference>
<dbReference type="OrthoDB" id="267822at2759"/>
<evidence type="ECO:0000313" key="3">
    <source>
        <dbReference type="Proteomes" id="UP000192257"/>
    </source>
</evidence>